<dbReference type="InterPro" id="IPR001584">
    <property type="entry name" value="Integrase_cat-core"/>
</dbReference>
<dbReference type="EMBL" id="CAMAPE010000070">
    <property type="protein sequence ID" value="CAH9116305.1"/>
    <property type="molecule type" value="Genomic_DNA"/>
</dbReference>
<keyword evidence="1" id="KW-0645">Protease</keyword>
<sequence>MTGKKELLSNYVDKFGGKVRFGNSDSAPILGFGDICNSRVTIKNVSYVAGLTHNLFSIGQFCDKGMKVIFQANKCCVKDEQGDTILRCKRKSGLYTIVLKTLFPGTNVCLLSRASSELNQLWHKRMSHLNYRDLHTLLSKKLVTGLPALQSKSDHLCDSCALGKMKRASHKAKMTTSTTHPLELLHMDLCGPMCTQSINEKKYVLVIVDDYSRNTWIRFLRSKDETTDIIITFIRTTQNHLQATILFIRSDNGTEFKNQKLSEFYGTLGTIQPFSAAKTPQQNGVVERKNRTLVEAARTMLIHSNLPHFLWAEAINTACFTQNRTSIHKRFGKPQYELINRRTPNVSFLRVFGCKCFEANDREDRSKFDLKAFESVFIGYSSSSKAYRVLIRDKKKVIESINVTFDEKEEHASGHISSEPDITGVLAQLPASSPSPDSNTVDLDHLFDQIYENPQPHDPSPSSVTATSAATSTPTSTQSSSTTTAETETTTGTTTPDPTSSSVSHADNPYVDQQPNNNAQPLPHVRKWTRAHPPDLILGNPSSGVCTRSATENECLFSFFLSQTEPTHVTEALADPDWIIAMQEEINQFERLKVWSLVPRPPGKSIIGTKWIFKNKKDEDGIVIRNKARLVAKGYNQQEGIDYNETFAPVARIEAIRLFMAYASHKNFTIYQMDIKTAFLNGILKEEVYVDQPEGFISEKYPDHVYRLDKALYRLKQAPRVWYEILSDFLVDSGFSKGTIDTTLFIKRHGSDISLVQIYVDDISFGSTDPALCTAFGSLMQSKFEMSMMGEMNFFLGLQVKQLPDGIFIHQSKYIHDLLKRYGLENSTPVKTPMTHACKLDTDPSGKPVDVTAYRGMIGSLLYLTSSRPDIMFGTCLCARFQANPKESHLLAMKRILHYLKGTPNLGL</sequence>
<comment type="caution">
    <text evidence="7">The sequence shown here is derived from an EMBL/GenBank/DDBJ whole genome shotgun (WGS) entry which is preliminary data.</text>
</comment>
<dbReference type="Pfam" id="PF13976">
    <property type="entry name" value="gag_pre-integrs"/>
    <property type="match status" value="1"/>
</dbReference>
<feature type="compositionally biased region" description="Low complexity" evidence="5">
    <location>
        <begin position="460"/>
        <end position="504"/>
    </location>
</feature>
<feature type="domain" description="Integrase catalytic" evidence="6">
    <location>
        <begin position="177"/>
        <end position="343"/>
    </location>
</feature>
<dbReference type="GO" id="GO:0046872">
    <property type="term" value="F:metal ion binding"/>
    <property type="evidence" value="ECO:0007669"/>
    <property type="project" value="UniProtKB-KW"/>
</dbReference>
<feature type="region of interest" description="Disordered" evidence="5">
    <location>
        <begin position="451"/>
        <end position="522"/>
    </location>
</feature>
<dbReference type="Pfam" id="PF25597">
    <property type="entry name" value="SH3_retrovirus"/>
    <property type="match status" value="1"/>
</dbReference>
<evidence type="ECO:0000256" key="4">
    <source>
        <dbReference type="ARBA" id="ARBA00022801"/>
    </source>
</evidence>
<dbReference type="GO" id="GO:0006508">
    <property type="term" value="P:proteolysis"/>
    <property type="evidence" value="ECO:0007669"/>
    <property type="project" value="UniProtKB-KW"/>
</dbReference>
<dbReference type="SUPFAM" id="SSF53098">
    <property type="entry name" value="Ribonuclease H-like"/>
    <property type="match status" value="1"/>
</dbReference>
<keyword evidence="2" id="KW-0479">Metal-binding</keyword>
<evidence type="ECO:0000256" key="3">
    <source>
        <dbReference type="ARBA" id="ARBA00022750"/>
    </source>
</evidence>
<dbReference type="PROSITE" id="PS50994">
    <property type="entry name" value="INTEGRASE"/>
    <property type="match status" value="1"/>
</dbReference>
<reference evidence="7" key="1">
    <citation type="submission" date="2022-07" db="EMBL/GenBank/DDBJ databases">
        <authorList>
            <person name="Macas J."/>
            <person name="Novak P."/>
            <person name="Neumann P."/>
        </authorList>
    </citation>
    <scope>NUCLEOTIDE SEQUENCE</scope>
</reference>
<keyword evidence="8" id="KW-1185">Reference proteome</keyword>
<gene>
    <name evidence="7" type="ORF">CEURO_LOCUS21098</name>
</gene>
<dbReference type="Pfam" id="PF07727">
    <property type="entry name" value="RVT_2"/>
    <property type="match status" value="1"/>
</dbReference>
<name>A0A9P0ZW05_CUSEU</name>
<evidence type="ECO:0000259" key="6">
    <source>
        <dbReference type="PROSITE" id="PS50994"/>
    </source>
</evidence>
<dbReference type="SUPFAM" id="SSF56672">
    <property type="entry name" value="DNA/RNA polymerases"/>
    <property type="match status" value="1"/>
</dbReference>
<dbReference type="GO" id="GO:0003676">
    <property type="term" value="F:nucleic acid binding"/>
    <property type="evidence" value="ECO:0007669"/>
    <property type="project" value="InterPro"/>
</dbReference>
<evidence type="ECO:0000313" key="7">
    <source>
        <dbReference type="EMBL" id="CAH9116305.1"/>
    </source>
</evidence>
<dbReference type="InterPro" id="IPR025724">
    <property type="entry name" value="GAG-pre-integrase_dom"/>
</dbReference>
<dbReference type="InterPro" id="IPR012337">
    <property type="entry name" value="RNaseH-like_sf"/>
</dbReference>
<dbReference type="Pfam" id="PF00665">
    <property type="entry name" value="rve"/>
    <property type="match status" value="1"/>
</dbReference>
<dbReference type="Pfam" id="PF22936">
    <property type="entry name" value="Pol_BBD"/>
    <property type="match status" value="1"/>
</dbReference>
<dbReference type="OrthoDB" id="1408312at2759"/>
<evidence type="ECO:0000256" key="2">
    <source>
        <dbReference type="ARBA" id="ARBA00022723"/>
    </source>
</evidence>
<dbReference type="GO" id="GO:0015074">
    <property type="term" value="P:DNA integration"/>
    <property type="evidence" value="ECO:0007669"/>
    <property type="project" value="InterPro"/>
</dbReference>
<dbReference type="Gene3D" id="3.30.420.10">
    <property type="entry name" value="Ribonuclease H-like superfamily/Ribonuclease H"/>
    <property type="match status" value="1"/>
</dbReference>
<evidence type="ECO:0000313" key="8">
    <source>
        <dbReference type="Proteomes" id="UP001152484"/>
    </source>
</evidence>
<dbReference type="PANTHER" id="PTHR42648">
    <property type="entry name" value="TRANSPOSASE, PUTATIVE-RELATED"/>
    <property type="match status" value="1"/>
</dbReference>
<dbReference type="InterPro" id="IPR036397">
    <property type="entry name" value="RNaseH_sf"/>
</dbReference>
<dbReference type="AlphaFoldDB" id="A0A9P0ZW05"/>
<dbReference type="InterPro" id="IPR013103">
    <property type="entry name" value="RVT_2"/>
</dbReference>
<protein>
    <recommendedName>
        <fullName evidence="6">Integrase catalytic domain-containing protein</fullName>
    </recommendedName>
</protein>
<dbReference type="InterPro" id="IPR057670">
    <property type="entry name" value="SH3_retrovirus"/>
</dbReference>
<dbReference type="Proteomes" id="UP001152484">
    <property type="component" value="Unassembled WGS sequence"/>
</dbReference>
<dbReference type="InterPro" id="IPR039537">
    <property type="entry name" value="Retrotran_Ty1/copia-like"/>
</dbReference>
<dbReference type="InterPro" id="IPR054722">
    <property type="entry name" value="PolX-like_BBD"/>
</dbReference>
<keyword evidence="3" id="KW-0064">Aspartyl protease</keyword>
<keyword evidence="4" id="KW-0378">Hydrolase</keyword>
<proteinExistence type="predicted"/>
<dbReference type="GO" id="GO:0004190">
    <property type="term" value="F:aspartic-type endopeptidase activity"/>
    <property type="evidence" value="ECO:0007669"/>
    <property type="project" value="UniProtKB-KW"/>
</dbReference>
<accession>A0A9P0ZW05</accession>
<dbReference type="PANTHER" id="PTHR42648:SF32">
    <property type="entry name" value="RIBONUCLEASE H-LIKE DOMAIN, GAG-PRE-INTEGRASE DOMAIN PROTEIN-RELATED"/>
    <property type="match status" value="1"/>
</dbReference>
<evidence type="ECO:0000256" key="5">
    <source>
        <dbReference type="SAM" id="MobiDB-lite"/>
    </source>
</evidence>
<feature type="compositionally biased region" description="Polar residues" evidence="5">
    <location>
        <begin position="511"/>
        <end position="520"/>
    </location>
</feature>
<organism evidence="7 8">
    <name type="scientific">Cuscuta europaea</name>
    <name type="common">European dodder</name>
    <dbReference type="NCBI Taxonomy" id="41803"/>
    <lineage>
        <taxon>Eukaryota</taxon>
        <taxon>Viridiplantae</taxon>
        <taxon>Streptophyta</taxon>
        <taxon>Embryophyta</taxon>
        <taxon>Tracheophyta</taxon>
        <taxon>Spermatophyta</taxon>
        <taxon>Magnoliopsida</taxon>
        <taxon>eudicotyledons</taxon>
        <taxon>Gunneridae</taxon>
        <taxon>Pentapetalae</taxon>
        <taxon>asterids</taxon>
        <taxon>lamiids</taxon>
        <taxon>Solanales</taxon>
        <taxon>Convolvulaceae</taxon>
        <taxon>Cuscuteae</taxon>
        <taxon>Cuscuta</taxon>
        <taxon>Cuscuta subgen. Cuscuta</taxon>
    </lineage>
</organism>
<evidence type="ECO:0000256" key="1">
    <source>
        <dbReference type="ARBA" id="ARBA00022670"/>
    </source>
</evidence>
<dbReference type="InterPro" id="IPR043502">
    <property type="entry name" value="DNA/RNA_pol_sf"/>
</dbReference>